<dbReference type="EMBL" id="UZAU01000666">
    <property type="status" value="NOT_ANNOTATED_CDS"/>
    <property type="molecule type" value="Genomic_DNA"/>
</dbReference>
<dbReference type="Gramene" id="evm.model.07.1402">
    <property type="protein sequence ID" value="cds.evm.model.07.1402"/>
    <property type="gene ID" value="evm.TU.07.1402"/>
</dbReference>
<evidence type="ECO:0000313" key="1">
    <source>
        <dbReference type="EnsemblPlants" id="cds.evm.model.07.1402"/>
    </source>
</evidence>
<sequence length="172" mass="19142">MNSSQKYCTMVEDGTDILKRKITLGYDLPIQLWWRSYGNSMKDVKTLATALENSNMKFSCTNGEFRDDVDALADVVVNPQHEAQEAQHEELSQNIHQEANEEEYGRQGLHLVLGLANPVVSRPNRWMSPPPDFFALTTDASVVLRRGFVGLGGVIRDTKGCGLVGVIIMCGR</sequence>
<reference evidence="1" key="1">
    <citation type="submission" date="2018-11" db="EMBL/GenBank/DDBJ databases">
        <authorList>
            <person name="Grassa J C."/>
        </authorList>
    </citation>
    <scope>NUCLEOTIDE SEQUENCE [LARGE SCALE GENOMIC DNA]</scope>
</reference>
<evidence type="ECO:0008006" key="3">
    <source>
        <dbReference type="Google" id="ProtNLM"/>
    </source>
</evidence>
<keyword evidence="2" id="KW-1185">Reference proteome</keyword>
<organism evidence="1 2">
    <name type="scientific">Cannabis sativa</name>
    <name type="common">Hemp</name>
    <name type="synonym">Marijuana</name>
    <dbReference type="NCBI Taxonomy" id="3483"/>
    <lineage>
        <taxon>Eukaryota</taxon>
        <taxon>Viridiplantae</taxon>
        <taxon>Streptophyta</taxon>
        <taxon>Embryophyta</taxon>
        <taxon>Tracheophyta</taxon>
        <taxon>Spermatophyta</taxon>
        <taxon>Magnoliopsida</taxon>
        <taxon>eudicotyledons</taxon>
        <taxon>Gunneridae</taxon>
        <taxon>Pentapetalae</taxon>
        <taxon>rosids</taxon>
        <taxon>fabids</taxon>
        <taxon>Rosales</taxon>
        <taxon>Cannabaceae</taxon>
        <taxon>Cannabis</taxon>
    </lineage>
</organism>
<accession>A0A803Q2I3</accession>
<dbReference type="EnsemblPlants" id="evm.model.07.1402">
    <property type="protein sequence ID" value="cds.evm.model.07.1402"/>
    <property type="gene ID" value="evm.TU.07.1402"/>
</dbReference>
<dbReference type="AlphaFoldDB" id="A0A803Q2I3"/>
<evidence type="ECO:0000313" key="2">
    <source>
        <dbReference type="Proteomes" id="UP000596661"/>
    </source>
</evidence>
<protein>
    <recommendedName>
        <fullName evidence="3">RNase H type-1 domain-containing protein</fullName>
    </recommendedName>
</protein>
<name>A0A803Q2I3_CANSA</name>
<dbReference type="Proteomes" id="UP000596661">
    <property type="component" value="Chromosome 7"/>
</dbReference>
<proteinExistence type="predicted"/>
<reference evidence="1" key="2">
    <citation type="submission" date="2021-03" db="UniProtKB">
        <authorList>
            <consortium name="EnsemblPlants"/>
        </authorList>
    </citation>
    <scope>IDENTIFICATION</scope>
</reference>